<dbReference type="Gene3D" id="1.10.10.10">
    <property type="entry name" value="Winged helix-like DNA-binding domain superfamily/Winged helix DNA-binding domain"/>
    <property type="match status" value="1"/>
</dbReference>
<dbReference type="Gene3D" id="2.40.50.140">
    <property type="entry name" value="Nucleic acid-binding proteins"/>
    <property type="match status" value="1"/>
</dbReference>
<name>A0A6B0GLS6_9EURY</name>
<dbReference type="EMBL" id="WSZK01000015">
    <property type="protein sequence ID" value="MWG34841.1"/>
    <property type="molecule type" value="Genomic_DNA"/>
</dbReference>
<dbReference type="GO" id="GO:0006260">
    <property type="term" value="P:DNA replication"/>
    <property type="evidence" value="ECO:0007669"/>
    <property type="project" value="UniProtKB-KW"/>
</dbReference>
<keyword evidence="6" id="KW-0347">Helicase</keyword>
<evidence type="ECO:0000256" key="9">
    <source>
        <dbReference type="RuleBase" id="RU004070"/>
    </source>
</evidence>
<dbReference type="Pfam" id="PF17855">
    <property type="entry name" value="MCM_lid"/>
    <property type="match status" value="1"/>
</dbReference>
<dbReference type="PANTHER" id="PTHR11630:SF66">
    <property type="entry name" value="DNA REPLICATION LICENSING FACTOR MCM4"/>
    <property type="match status" value="1"/>
</dbReference>
<gene>
    <name evidence="11" type="ORF">GQS65_10105</name>
</gene>
<dbReference type="InterPro" id="IPR012340">
    <property type="entry name" value="NA-bd_OB-fold"/>
</dbReference>
<dbReference type="OrthoDB" id="6747at2157"/>
<dbReference type="Pfam" id="PF00493">
    <property type="entry name" value="MCM"/>
    <property type="match status" value="1"/>
</dbReference>
<proteinExistence type="inferred from homology"/>
<evidence type="ECO:0000259" key="10">
    <source>
        <dbReference type="PROSITE" id="PS50051"/>
    </source>
</evidence>
<keyword evidence="3" id="KW-0235">DNA replication</keyword>
<evidence type="ECO:0000256" key="3">
    <source>
        <dbReference type="ARBA" id="ARBA00022705"/>
    </source>
</evidence>
<dbReference type="Gene3D" id="2.20.28.10">
    <property type="match status" value="1"/>
</dbReference>
<dbReference type="SMART" id="SM00350">
    <property type="entry name" value="MCM"/>
    <property type="match status" value="1"/>
</dbReference>
<dbReference type="SUPFAM" id="SSF50249">
    <property type="entry name" value="Nucleic acid-binding proteins"/>
    <property type="match status" value="1"/>
</dbReference>
<evidence type="ECO:0000256" key="1">
    <source>
        <dbReference type="ARBA" id="ARBA00008010"/>
    </source>
</evidence>
<dbReference type="InterPro" id="IPR036388">
    <property type="entry name" value="WH-like_DNA-bd_sf"/>
</dbReference>
<comment type="similarity">
    <text evidence="1 9">Belongs to the MCM family.</text>
</comment>
<evidence type="ECO:0000256" key="4">
    <source>
        <dbReference type="ARBA" id="ARBA00022741"/>
    </source>
</evidence>
<evidence type="ECO:0000313" key="11">
    <source>
        <dbReference type="EMBL" id="MWG34841.1"/>
    </source>
</evidence>
<accession>A0A6B0GLS6</accession>
<dbReference type="GO" id="GO:0003697">
    <property type="term" value="F:single-stranded DNA binding"/>
    <property type="evidence" value="ECO:0007669"/>
    <property type="project" value="TreeGrafter"/>
</dbReference>
<keyword evidence="4 9" id="KW-0547">Nucleotide-binding</keyword>
<dbReference type="InterPro" id="IPR033762">
    <property type="entry name" value="MCM_OB"/>
</dbReference>
<dbReference type="PRINTS" id="PR01657">
    <property type="entry name" value="MCMFAMILY"/>
</dbReference>
<dbReference type="InterPro" id="IPR003593">
    <property type="entry name" value="AAA+_ATPase"/>
</dbReference>
<dbReference type="SMART" id="SM00382">
    <property type="entry name" value="AAA"/>
    <property type="match status" value="1"/>
</dbReference>
<dbReference type="GO" id="GO:0016787">
    <property type="term" value="F:hydrolase activity"/>
    <property type="evidence" value="ECO:0007669"/>
    <property type="project" value="UniProtKB-KW"/>
</dbReference>
<dbReference type="PROSITE" id="PS50051">
    <property type="entry name" value="MCM_2"/>
    <property type="match status" value="1"/>
</dbReference>
<evidence type="ECO:0000256" key="8">
    <source>
        <dbReference type="ARBA" id="ARBA00023125"/>
    </source>
</evidence>
<dbReference type="RefSeq" id="WP_158204479.1">
    <property type="nucleotide sequence ID" value="NZ_WSZK01000015.1"/>
</dbReference>
<dbReference type="EC" id="3.6.4.12" evidence="2"/>
<dbReference type="PANTHER" id="PTHR11630">
    <property type="entry name" value="DNA REPLICATION LICENSING FACTOR MCM FAMILY MEMBER"/>
    <property type="match status" value="1"/>
</dbReference>
<dbReference type="GO" id="GO:0017116">
    <property type="term" value="F:single-stranded DNA helicase activity"/>
    <property type="evidence" value="ECO:0007669"/>
    <property type="project" value="TreeGrafter"/>
</dbReference>
<dbReference type="GO" id="GO:0042555">
    <property type="term" value="C:MCM complex"/>
    <property type="evidence" value="ECO:0007669"/>
    <property type="project" value="TreeGrafter"/>
</dbReference>
<dbReference type="Gene3D" id="3.30.1640.10">
    <property type="entry name" value="mini-chromosome maintenance (MCM) complex, chain A, domain 1"/>
    <property type="match status" value="1"/>
</dbReference>
<dbReference type="InterPro" id="IPR001208">
    <property type="entry name" value="MCM_dom"/>
</dbReference>
<evidence type="ECO:0000256" key="6">
    <source>
        <dbReference type="ARBA" id="ARBA00022806"/>
    </source>
</evidence>
<keyword evidence="8 9" id="KW-0238">DNA-binding</keyword>
<keyword evidence="7 9" id="KW-0067">ATP-binding</keyword>
<sequence length="687" mass="75369">MSEAASAELVDDLDEFYRVYYKDAIGELARHYPQEQRSLTVSYRDLERGAEDVAGMVFDQPEKAKELLEEALALYDLPVDVNLRGAHVRITDLPPDAVWDVGMWRPKAVDGRLQGVHGQVTKVSARQELLKEAAFDCQRCGTLTRVPQVGDELQDPHECHGCERQGPFRLNKQQSERVDHQLARLKTPPERSHGMTSEEFDITLTDDLVGEVVAGDRIVANCRIESRPKTSGRTKKPLLELYGEAESIERTTADLGDVNVAEHIERIREIANSPNPVEQIVDSINPSHMGDRLIKEAIAYIMFGGVHKRLPDGSTIRGNSHCLIIGDPGTGKSTHLKYAANLMPRSVTTTGRGSTAAGLTAAAVNDDFGGGGWTLEAGALVKASGGLCAIDELDDMAEEDRAGMLQAMSDQEISINKAGINATLPAETSVFAAANPKHGRFDIHSDLAQQFDLDPALLSRFDLIFTLTDRPDADHDRAVARHQTSANRVGQQLAQNEHATPDDATGVTPAIDEEVMRAFIAHARTLSPVLTDGAMDLIADEYVALRSANPENEAIPVTARMNEGIIRLAEASARIHLREEVTRTDVERVMAIHRRCLEDVGVDPETGELDVDIVEAGTSQSQRQRVKSIRAIISDLEGKHDNGAPIEKVYEIAGDMGTDEDRVDHEIQKLKDQGDVYEPNQGHFRAV</sequence>
<dbReference type="FunFam" id="3.40.50.300:FF:002469">
    <property type="entry name" value="Cell division control protein 21"/>
    <property type="match status" value="1"/>
</dbReference>
<dbReference type="GO" id="GO:0005524">
    <property type="term" value="F:ATP binding"/>
    <property type="evidence" value="ECO:0007669"/>
    <property type="project" value="UniProtKB-KW"/>
</dbReference>
<comment type="caution">
    <text evidence="11">The sequence shown here is derived from an EMBL/GenBank/DDBJ whole genome shotgun (WGS) entry which is preliminary data.</text>
</comment>
<dbReference type="Proteomes" id="UP000451471">
    <property type="component" value="Unassembled WGS sequence"/>
</dbReference>
<dbReference type="SUPFAM" id="SSF52540">
    <property type="entry name" value="P-loop containing nucleoside triphosphate hydrolases"/>
    <property type="match status" value="1"/>
</dbReference>
<dbReference type="Gene3D" id="3.40.50.300">
    <property type="entry name" value="P-loop containing nucleotide triphosphate hydrolases"/>
    <property type="match status" value="1"/>
</dbReference>
<feature type="domain" description="MCM C-terminal AAA(+) ATPase" evidence="10">
    <location>
        <begin position="276"/>
        <end position="483"/>
    </location>
</feature>
<dbReference type="InterPro" id="IPR031327">
    <property type="entry name" value="MCM"/>
</dbReference>
<evidence type="ECO:0000256" key="2">
    <source>
        <dbReference type="ARBA" id="ARBA00012551"/>
    </source>
</evidence>
<dbReference type="FunFam" id="2.20.28.10:FF:000003">
    <property type="entry name" value="DNA helicase"/>
    <property type="match status" value="1"/>
</dbReference>
<keyword evidence="5" id="KW-0378">Hydrolase</keyword>
<dbReference type="InterPro" id="IPR027417">
    <property type="entry name" value="P-loop_NTPase"/>
</dbReference>
<dbReference type="AlphaFoldDB" id="A0A6B0GLS6"/>
<reference evidence="11 12" key="1">
    <citation type="submission" date="2019-12" db="EMBL/GenBank/DDBJ databases">
        <title>Halocatena pleomorpha gen. nov. sp. nov., an extremely halophilic archaeon of family Halobacteriaceae isolated from saltpan soil.</title>
        <authorList>
            <person name="Pal Y."/>
            <person name="Verma A."/>
            <person name="Krishnamurthi S."/>
            <person name="Kumar P."/>
        </authorList>
    </citation>
    <scope>NUCLEOTIDE SEQUENCE [LARGE SCALE GENOMIC DNA]</scope>
    <source>
        <strain evidence="11 12">JCM 16495</strain>
    </source>
</reference>
<keyword evidence="12" id="KW-1185">Reference proteome</keyword>
<evidence type="ECO:0000256" key="7">
    <source>
        <dbReference type="ARBA" id="ARBA00022840"/>
    </source>
</evidence>
<protein>
    <recommendedName>
        <fullName evidence="2">DNA helicase</fullName>
        <ecNumber evidence="2">3.6.4.12</ecNumber>
    </recommendedName>
</protein>
<evidence type="ECO:0000313" key="12">
    <source>
        <dbReference type="Proteomes" id="UP000451471"/>
    </source>
</evidence>
<dbReference type="Pfam" id="PF17207">
    <property type="entry name" value="MCM_OB"/>
    <property type="match status" value="1"/>
</dbReference>
<dbReference type="InterPro" id="IPR041562">
    <property type="entry name" value="MCM_lid"/>
</dbReference>
<organism evidence="11 12">
    <name type="scientific">Halomarina oriensis</name>
    <dbReference type="NCBI Taxonomy" id="671145"/>
    <lineage>
        <taxon>Archaea</taxon>
        <taxon>Methanobacteriati</taxon>
        <taxon>Methanobacteriota</taxon>
        <taxon>Stenosarchaea group</taxon>
        <taxon>Halobacteria</taxon>
        <taxon>Halobacteriales</taxon>
        <taxon>Natronomonadaceae</taxon>
        <taxon>Halomarina</taxon>
    </lineage>
</organism>
<evidence type="ECO:0000256" key="5">
    <source>
        <dbReference type="ARBA" id="ARBA00022801"/>
    </source>
</evidence>